<evidence type="ECO:0000313" key="3">
    <source>
        <dbReference type="Proteomes" id="UP000033546"/>
    </source>
</evidence>
<keyword evidence="1" id="KW-1133">Transmembrane helix</keyword>
<comment type="caution">
    <text evidence="2">The sequence shown here is derived from an EMBL/GenBank/DDBJ whole genome shotgun (WGS) entry which is preliminary data.</text>
</comment>
<dbReference type="Proteomes" id="UP000033546">
    <property type="component" value="Unassembled WGS sequence"/>
</dbReference>
<protein>
    <recommendedName>
        <fullName evidence="4">Tetratricopeptide repeat-like domain-containing protein</fullName>
    </recommendedName>
</protein>
<sequence length="200" mass="22569">MELNIVNAIPKLKWICCVVVVFSIVFAGMISWVSSRHDKISEHMGDMMYDALMGEISDDEMMRMLNDVAKVDGSSYQYLAKFKLAGMCGEDQVEKAQLIYADLAADKKLIPELRELAEYLEIITLLKGENLDLLKSKIQKFVSNKSEVYKSSIKEAIAVSMLKNNDINGAIEVIKEIVGDVNSESMVYKHAMDLLQIYEN</sequence>
<dbReference type="RefSeq" id="WP_045804456.1">
    <property type="nucleotide sequence ID" value="NZ_LANU01000001.1"/>
</dbReference>
<gene>
    <name evidence="2" type="ORF">EMUCRT_0024</name>
</gene>
<evidence type="ECO:0008006" key="4">
    <source>
        <dbReference type="Google" id="ProtNLM"/>
    </source>
</evidence>
<evidence type="ECO:0000313" key="2">
    <source>
        <dbReference type="EMBL" id="KJV65844.1"/>
    </source>
</evidence>
<keyword evidence="1" id="KW-0472">Membrane</keyword>
<evidence type="ECO:0000256" key="1">
    <source>
        <dbReference type="SAM" id="Phobius"/>
    </source>
</evidence>
<organism evidence="2 3">
    <name type="scientific">Ehrlichia cf. muris str. EmCRT</name>
    <dbReference type="NCBI Taxonomy" id="1359167"/>
    <lineage>
        <taxon>Bacteria</taxon>
        <taxon>Pseudomonadati</taxon>
        <taxon>Pseudomonadota</taxon>
        <taxon>Alphaproteobacteria</taxon>
        <taxon>Rickettsiales</taxon>
        <taxon>Anaplasmataceae</taxon>
        <taxon>Ehrlichia</taxon>
    </lineage>
</organism>
<dbReference type="PATRIC" id="fig|1359167.3.peg.24"/>
<name>A0A0F3NG20_9RICK</name>
<accession>A0A0F3NG20</accession>
<dbReference type="EMBL" id="LANU01000001">
    <property type="protein sequence ID" value="KJV65844.1"/>
    <property type="molecule type" value="Genomic_DNA"/>
</dbReference>
<reference evidence="2 3" key="1">
    <citation type="submission" date="2015-02" db="EMBL/GenBank/DDBJ databases">
        <title>Genome Sequencing of Rickettsiales.</title>
        <authorList>
            <person name="Daugherty S.C."/>
            <person name="Su Q."/>
            <person name="Abolude K."/>
            <person name="Beier-Sexton M."/>
            <person name="Carlyon J.A."/>
            <person name="Carter R."/>
            <person name="Day N.P."/>
            <person name="Dumler S.J."/>
            <person name="Dyachenko V."/>
            <person name="Godinez A."/>
            <person name="Kurtti T.J."/>
            <person name="Lichay M."/>
            <person name="Mullins K.E."/>
            <person name="Ott S."/>
            <person name="Pappas-Brown V."/>
            <person name="Paris D.H."/>
            <person name="Patel P."/>
            <person name="Richards A.L."/>
            <person name="Sadzewicz L."/>
            <person name="Sears K."/>
            <person name="Seidman D."/>
            <person name="Sengamalay N."/>
            <person name="Stenos J."/>
            <person name="Tallon L.J."/>
            <person name="Vincent G."/>
            <person name="Fraser C.M."/>
            <person name="Munderloh U."/>
            <person name="Dunning-Hotopp J.C."/>
        </authorList>
    </citation>
    <scope>NUCLEOTIDE SEQUENCE [LARGE SCALE GENOMIC DNA]</scope>
    <source>
        <strain evidence="2 3">EmCRT</strain>
    </source>
</reference>
<proteinExistence type="predicted"/>
<keyword evidence="1" id="KW-0812">Transmembrane</keyword>
<feature type="transmembrane region" description="Helical" evidence="1">
    <location>
        <begin position="12"/>
        <end position="34"/>
    </location>
</feature>
<dbReference type="AlphaFoldDB" id="A0A0F3NG20"/>